<evidence type="ECO:0000313" key="1">
    <source>
        <dbReference type="EMBL" id="WTU40619.1"/>
    </source>
</evidence>
<accession>A0AAU2GZL8</accession>
<dbReference type="Gene3D" id="3.30.530.20">
    <property type="match status" value="1"/>
</dbReference>
<dbReference type="Pfam" id="PF10604">
    <property type="entry name" value="Polyketide_cyc2"/>
    <property type="match status" value="1"/>
</dbReference>
<organism evidence="1">
    <name type="scientific">Streptomyces sp. NBC_00060</name>
    <dbReference type="NCBI Taxonomy" id="2975636"/>
    <lineage>
        <taxon>Bacteria</taxon>
        <taxon>Bacillati</taxon>
        <taxon>Actinomycetota</taxon>
        <taxon>Actinomycetes</taxon>
        <taxon>Kitasatosporales</taxon>
        <taxon>Streptomycetaceae</taxon>
        <taxon>Streptomyces</taxon>
    </lineage>
</organism>
<dbReference type="SUPFAM" id="SSF55961">
    <property type="entry name" value="Bet v1-like"/>
    <property type="match status" value="1"/>
</dbReference>
<protein>
    <submittedName>
        <fullName evidence="1">SRPBCC family protein</fullName>
    </submittedName>
</protein>
<name>A0AAU2GZL8_9ACTN</name>
<dbReference type="InterPro" id="IPR019587">
    <property type="entry name" value="Polyketide_cyclase/dehydratase"/>
</dbReference>
<dbReference type="EMBL" id="CP108253">
    <property type="protein sequence ID" value="WTU40619.1"/>
    <property type="molecule type" value="Genomic_DNA"/>
</dbReference>
<sequence length="140" mass="15522">MWVYEHGVETSAAPEAVWRLWADVESWSDWNADVQKIEIRGPFAAGSEITMGADGQDPIELRLTEVAENELFVDEARFDGLVLRTAHRLDRPGPDRTRVVYRMEITGAAADEMGPEIGPAVTADWPETMAALVRLAEAGR</sequence>
<proteinExistence type="predicted"/>
<dbReference type="InterPro" id="IPR023393">
    <property type="entry name" value="START-like_dom_sf"/>
</dbReference>
<reference evidence="1" key="1">
    <citation type="submission" date="2022-10" db="EMBL/GenBank/DDBJ databases">
        <title>The complete genomes of actinobacterial strains from the NBC collection.</title>
        <authorList>
            <person name="Joergensen T.S."/>
            <person name="Alvarez Arevalo M."/>
            <person name="Sterndorff E.B."/>
            <person name="Faurdal D."/>
            <person name="Vuksanovic O."/>
            <person name="Mourched A.-S."/>
            <person name="Charusanti P."/>
            <person name="Shaw S."/>
            <person name="Blin K."/>
            <person name="Weber T."/>
        </authorList>
    </citation>
    <scope>NUCLEOTIDE SEQUENCE</scope>
    <source>
        <strain evidence="1">NBC_00060</strain>
    </source>
</reference>
<gene>
    <name evidence="1" type="ORF">OHV25_13980</name>
</gene>
<dbReference type="AlphaFoldDB" id="A0AAU2GZL8"/>